<proteinExistence type="predicted"/>
<keyword evidence="1" id="KW-1185">Reference proteome</keyword>
<organism evidence="1 2">
    <name type="scientific">Ascaris lumbricoides</name>
    <name type="common">Giant roundworm</name>
    <dbReference type="NCBI Taxonomy" id="6252"/>
    <lineage>
        <taxon>Eukaryota</taxon>
        <taxon>Metazoa</taxon>
        <taxon>Ecdysozoa</taxon>
        <taxon>Nematoda</taxon>
        <taxon>Chromadorea</taxon>
        <taxon>Rhabditida</taxon>
        <taxon>Spirurina</taxon>
        <taxon>Ascaridomorpha</taxon>
        <taxon>Ascaridoidea</taxon>
        <taxon>Ascarididae</taxon>
        <taxon>Ascaris</taxon>
    </lineage>
</organism>
<evidence type="ECO:0000313" key="1">
    <source>
        <dbReference type="Proteomes" id="UP000036681"/>
    </source>
</evidence>
<reference evidence="2" key="1">
    <citation type="submission" date="2017-02" db="UniProtKB">
        <authorList>
            <consortium name="WormBaseParasite"/>
        </authorList>
    </citation>
    <scope>IDENTIFICATION</scope>
</reference>
<dbReference type="AlphaFoldDB" id="A0A0M3I1B7"/>
<dbReference type="WBParaSite" id="ALUE_0001005101-mRNA-1">
    <property type="protein sequence ID" value="ALUE_0001005101-mRNA-1"/>
    <property type="gene ID" value="ALUE_0001005101"/>
</dbReference>
<dbReference type="Proteomes" id="UP000036681">
    <property type="component" value="Unplaced"/>
</dbReference>
<protein>
    <submittedName>
        <fullName evidence="2">Gamma-tubulin complex component</fullName>
    </submittedName>
</protein>
<name>A0A0M3I1B7_ASCLU</name>
<accession>A0A0M3I1B7</accession>
<sequence length="86" mass="10051">MAFDVVYHEEVTPEIEEVWRHGRFLMKQLRSFLCERGFQGRIEDNHSYLHSVSSDVPRGAFRALFYSVNHISDSTVNSTTIFVDEL</sequence>
<evidence type="ECO:0000313" key="2">
    <source>
        <dbReference type="WBParaSite" id="ALUE_0001005101-mRNA-1"/>
    </source>
</evidence>